<dbReference type="InterPro" id="IPR003661">
    <property type="entry name" value="HisK_dim/P_dom"/>
</dbReference>
<organism evidence="16 17">
    <name type="scientific">Syntrophotalea acetylenivorans</name>
    <dbReference type="NCBI Taxonomy" id="1842532"/>
    <lineage>
        <taxon>Bacteria</taxon>
        <taxon>Pseudomonadati</taxon>
        <taxon>Thermodesulfobacteriota</taxon>
        <taxon>Desulfuromonadia</taxon>
        <taxon>Desulfuromonadales</taxon>
        <taxon>Syntrophotaleaceae</taxon>
        <taxon>Syntrophotalea</taxon>
    </lineage>
</organism>
<dbReference type="PRINTS" id="PR00344">
    <property type="entry name" value="BCTRLSENSOR"/>
</dbReference>
<dbReference type="Gene3D" id="3.30.565.10">
    <property type="entry name" value="Histidine kinase-like ATPase, C-terminal domain"/>
    <property type="match status" value="1"/>
</dbReference>
<evidence type="ECO:0000256" key="6">
    <source>
        <dbReference type="ARBA" id="ARBA00022692"/>
    </source>
</evidence>
<dbReference type="SUPFAM" id="SSF47384">
    <property type="entry name" value="Homodimeric domain of signal transducing histidine kinase"/>
    <property type="match status" value="1"/>
</dbReference>
<dbReference type="SMART" id="SM00091">
    <property type="entry name" value="PAS"/>
    <property type="match status" value="1"/>
</dbReference>
<dbReference type="CDD" id="cd00075">
    <property type="entry name" value="HATPase"/>
    <property type="match status" value="1"/>
</dbReference>
<proteinExistence type="predicted"/>
<dbReference type="SMART" id="SM00086">
    <property type="entry name" value="PAC"/>
    <property type="match status" value="1"/>
</dbReference>
<dbReference type="CDD" id="cd00082">
    <property type="entry name" value="HisKA"/>
    <property type="match status" value="1"/>
</dbReference>
<reference evidence="16 17" key="1">
    <citation type="journal article" date="2017" name="Genome Announc.">
        <title>Complete Genome Sequences of Two Acetylene-Fermenting Pelobacter acetylenicus Strains.</title>
        <authorList>
            <person name="Sutton J.M."/>
            <person name="Baesman S.M."/>
            <person name="Fierst J.L."/>
            <person name="Poret-Peterson A.T."/>
            <person name="Oremland R.S."/>
            <person name="Dunlap D.S."/>
            <person name="Akob D.M."/>
        </authorList>
    </citation>
    <scope>NUCLEOTIDE SEQUENCE [LARGE SCALE GENOMIC DNA]</scope>
    <source>
        <strain evidence="16 17">SFB93</strain>
    </source>
</reference>
<dbReference type="GO" id="GO:0007234">
    <property type="term" value="P:osmosensory signaling via phosphorelay pathway"/>
    <property type="evidence" value="ECO:0007669"/>
    <property type="project" value="TreeGrafter"/>
</dbReference>
<evidence type="ECO:0000259" key="13">
    <source>
        <dbReference type="PROSITE" id="PS50109"/>
    </source>
</evidence>
<dbReference type="EMBL" id="CP015519">
    <property type="protein sequence ID" value="APG27490.1"/>
    <property type="molecule type" value="Genomic_DNA"/>
</dbReference>
<dbReference type="Gene3D" id="1.10.287.130">
    <property type="match status" value="1"/>
</dbReference>
<keyword evidence="12" id="KW-0472">Membrane</keyword>
<accession>A0A1L3GNM1</accession>
<dbReference type="PROSITE" id="PS50109">
    <property type="entry name" value="HIS_KIN"/>
    <property type="match status" value="1"/>
</dbReference>
<dbReference type="KEGG" id="pef:A7E78_06325"/>
<keyword evidence="4" id="KW-0597">Phosphoprotein</keyword>
<comment type="subcellular location">
    <subcellularLocation>
        <location evidence="2">Membrane</location>
        <topology evidence="2">Multi-pass membrane protein</topology>
    </subcellularLocation>
</comment>
<dbReference type="Pfam" id="PF13426">
    <property type="entry name" value="PAS_9"/>
    <property type="match status" value="1"/>
</dbReference>
<dbReference type="InterPro" id="IPR001610">
    <property type="entry name" value="PAC"/>
</dbReference>
<dbReference type="InterPro" id="IPR018771">
    <property type="entry name" value="PocR_dom"/>
</dbReference>
<dbReference type="Pfam" id="PF02518">
    <property type="entry name" value="HATPase_c"/>
    <property type="match status" value="1"/>
</dbReference>
<feature type="domain" description="PAS" evidence="14">
    <location>
        <begin position="178"/>
        <end position="233"/>
    </location>
</feature>
<dbReference type="InterPro" id="IPR036890">
    <property type="entry name" value="HATPase_C_sf"/>
</dbReference>
<dbReference type="AlphaFoldDB" id="A0A1L3GNM1"/>
<dbReference type="PROSITE" id="PS50113">
    <property type="entry name" value="PAC"/>
    <property type="match status" value="1"/>
</dbReference>
<dbReference type="PANTHER" id="PTHR42878:SF7">
    <property type="entry name" value="SENSOR HISTIDINE KINASE GLRK"/>
    <property type="match status" value="1"/>
</dbReference>
<dbReference type="OrthoDB" id="9806130at2"/>
<keyword evidence="11" id="KW-0902">Two-component regulatory system</keyword>
<dbReference type="GO" id="GO:0005524">
    <property type="term" value="F:ATP binding"/>
    <property type="evidence" value="ECO:0007669"/>
    <property type="project" value="UniProtKB-KW"/>
</dbReference>
<dbReference type="InterPro" id="IPR004358">
    <property type="entry name" value="Sig_transdc_His_kin-like_C"/>
</dbReference>
<dbReference type="GO" id="GO:0000156">
    <property type="term" value="F:phosphorelay response regulator activity"/>
    <property type="evidence" value="ECO:0007669"/>
    <property type="project" value="TreeGrafter"/>
</dbReference>
<gene>
    <name evidence="16" type="ORF">A7E78_06325</name>
</gene>
<name>A0A1L3GNM1_9BACT</name>
<dbReference type="GO" id="GO:0030295">
    <property type="term" value="F:protein kinase activator activity"/>
    <property type="evidence" value="ECO:0007669"/>
    <property type="project" value="TreeGrafter"/>
</dbReference>
<dbReference type="InterPro" id="IPR036097">
    <property type="entry name" value="HisK_dim/P_sf"/>
</dbReference>
<protein>
    <recommendedName>
        <fullName evidence="3">histidine kinase</fullName>
        <ecNumber evidence="3">2.7.13.3</ecNumber>
    </recommendedName>
</protein>
<dbReference type="CDD" id="cd00130">
    <property type="entry name" value="PAS"/>
    <property type="match status" value="1"/>
</dbReference>
<dbReference type="RefSeq" id="WP_072283456.1">
    <property type="nucleotide sequence ID" value="NZ_CP015519.1"/>
</dbReference>
<keyword evidence="17" id="KW-1185">Reference proteome</keyword>
<dbReference type="PROSITE" id="PS50112">
    <property type="entry name" value="PAS"/>
    <property type="match status" value="1"/>
</dbReference>
<evidence type="ECO:0000313" key="16">
    <source>
        <dbReference type="EMBL" id="APG27490.1"/>
    </source>
</evidence>
<dbReference type="SUPFAM" id="SSF55785">
    <property type="entry name" value="PYP-like sensor domain (PAS domain)"/>
    <property type="match status" value="1"/>
</dbReference>
<keyword evidence="6" id="KW-0812">Transmembrane</keyword>
<dbReference type="GO" id="GO:0000155">
    <property type="term" value="F:phosphorelay sensor kinase activity"/>
    <property type="evidence" value="ECO:0007669"/>
    <property type="project" value="InterPro"/>
</dbReference>
<dbReference type="Pfam" id="PF00512">
    <property type="entry name" value="HisKA"/>
    <property type="match status" value="1"/>
</dbReference>
<dbReference type="STRING" id="1842532.A7E78_06325"/>
<evidence type="ECO:0000256" key="1">
    <source>
        <dbReference type="ARBA" id="ARBA00000085"/>
    </source>
</evidence>
<keyword evidence="10" id="KW-1133">Transmembrane helix</keyword>
<dbReference type="InterPro" id="IPR035965">
    <property type="entry name" value="PAS-like_dom_sf"/>
</dbReference>
<evidence type="ECO:0000256" key="8">
    <source>
        <dbReference type="ARBA" id="ARBA00022777"/>
    </source>
</evidence>
<sequence length="561" mass="61656">MQLVDLIEKNALDKILEALTEATQVSAVVVDSEGQPITAEHNFTTLCREYCRSTPAGRQKCYESDCYGGRESKRLKKRFIYTCLNAGLQDCATPIIVEGYHLATLVMGQVRTGDIPRAAAIAKAQSIGVRDIDGYLKALDEVPFMCGERLESIFKLMEAIAQTISSLALQKYLSQRAQQQSLHKLINSVSDAIVAAQPNGKITMVNKAGENMLGRTAENIVGRTLCSLFVEPETVRTLVTPRRAKPESKGPLVLDVRRPGRQIFPADVSFAKIYDEKGERTGYAAVMRDISEQKSAERMKEDLIGMLTHDMRNPILSIQRGMKILLDKYLGPLNDKQQELASLAYDSSYQLLGMVSDFLDIFRDESGGLSLCRVLVDMNAVLLQSLKEVRLAGEDKKLDICFTPGEEALQLLGDWSRLVRTCTNLLENAIRFSPEGGRISIAAELLNGSGPSGIASATGAGFQADGARILVTVTDQGGGIPKEHHKEVFEKFFSTKTKHENGRRGVGLGLAFCKLVAEAHGGSIWVESPFKSDEQQAMKGCRFLFALPVEDPRQEQVGCDE</sequence>
<evidence type="ECO:0000259" key="14">
    <source>
        <dbReference type="PROSITE" id="PS50112"/>
    </source>
</evidence>
<evidence type="ECO:0000256" key="12">
    <source>
        <dbReference type="ARBA" id="ARBA00023136"/>
    </source>
</evidence>
<evidence type="ECO:0000256" key="7">
    <source>
        <dbReference type="ARBA" id="ARBA00022741"/>
    </source>
</evidence>
<evidence type="ECO:0000256" key="3">
    <source>
        <dbReference type="ARBA" id="ARBA00012438"/>
    </source>
</evidence>
<keyword evidence="7" id="KW-0547">Nucleotide-binding</keyword>
<keyword evidence="8" id="KW-0418">Kinase</keyword>
<evidence type="ECO:0000256" key="9">
    <source>
        <dbReference type="ARBA" id="ARBA00022840"/>
    </source>
</evidence>
<dbReference type="EC" id="2.7.13.3" evidence="3"/>
<comment type="catalytic activity">
    <reaction evidence="1">
        <text>ATP + protein L-histidine = ADP + protein N-phospho-L-histidine.</text>
        <dbReference type="EC" id="2.7.13.3"/>
    </reaction>
</comment>
<keyword evidence="9" id="KW-0067">ATP-binding</keyword>
<dbReference type="PANTHER" id="PTHR42878">
    <property type="entry name" value="TWO-COMPONENT HISTIDINE KINASE"/>
    <property type="match status" value="1"/>
</dbReference>
<dbReference type="SMART" id="SM00388">
    <property type="entry name" value="HisKA"/>
    <property type="match status" value="1"/>
</dbReference>
<dbReference type="GO" id="GO:0016020">
    <property type="term" value="C:membrane"/>
    <property type="evidence" value="ECO:0007669"/>
    <property type="project" value="UniProtKB-SubCell"/>
</dbReference>
<evidence type="ECO:0000256" key="5">
    <source>
        <dbReference type="ARBA" id="ARBA00022679"/>
    </source>
</evidence>
<feature type="domain" description="Histidine kinase" evidence="13">
    <location>
        <begin position="306"/>
        <end position="551"/>
    </location>
</feature>
<evidence type="ECO:0000259" key="15">
    <source>
        <dbReference type="PROSITE" id="PS50113"/>
    </source>
</evidence>
<dbReference type="InterPro" id="IPR003594">
    <property type="entry name" value="HATPase_dom"/>
</dbReference>
<dbReference type="Pfam" id="PF10114">
    <property type="entry name" value="PocR"/>
    <property type="match status" value="1"/>
</dbReference>
<feature type="domain" description="PAC" evidence="15">
    <location>
        <begin position="250"/>
        <end position="302"/>
    </location>
</feature>
<dbReference type="SMART" id="SM00387">
    <property type="entry name" value="HATPase_c"/>
    <property type="match status" value="1"/>
</dbReference>
<evidence type="ECO:0000256" key="10">
    <source>
        <dbReference type="ARBA" id="ARBA00022989"/>
    </source>
</evidence>
<dbReference type="InterPro" id="IPR000014">
    <property type="entry name" value="PAS"/>
</dbReference>
<dbReference type="SUPFAM" id="SSF55874">
    <property type="entry name" value="ATPase domain of HSP90 chaperone/DNA topoisomerase II/histidine kinase"/>
    <property type="match status" value="1"/>
</dbReference>
<evidence type="ECO:0000256" key="4">
    <source>
        <dbReference type="ARBA" id="ARBA00022553"/>
    </source>
</evidence>
<dbReference type="InterPro" id="IPR000700">
    <property type="entry name" value="PAS-assoc_C"/>
</dbReference>
<keyword evidence="5" id="KW-0808">Transferase</keyword>
<dbReference type="InterPro" id="IPR005467">
    <property type="entry name" value="His_kinase_dom"/>
</dbReference>
<evidence type="ECO:0000256" key="2">
    <source>
        <dbReference type="ARBA" id="ARBA00004141"/>
    </source>
</evidence>
<dbReference type="Gene3D" id="3.30.450.20">
    <property type="entry name" value="PAS domain"/>
    <property type="match status" value="1"/>
</dbReference>
<evidence type="ECO:0000256" key="11">
    <source>
        <dbReference type="ARBA" id="ARBA00023012"/>
    </source>
</evidence>
<dbReference type="InterPro" id="IPR050351">
    <property type="entry name" value="BphY/WalK/GraS-like"/>
</dbReference>
<evidence type="ECO:0000313" key="17">
    <source>
        <dbReference type="Proteomes" id="UP000182517"/>
    </source>
</evidence>
<dbReference type="NCBIfam" id="TIGR00229">
    <property type="entry name" value="sensory_box"/>
    <property type="match status" value="1"/>
</dbReference>
<dbReference type="Proteomes" id="UP000182517">
    <property type="component" value="Chromosome"/>
</dbReference>